<comment type="caution">
    <text evidence="1">The sequence shown here is derived from an EMBL/GenBank/DDBJ whole genome shotgun (WGS) entry which is preliminary data.</text>
</comment>
<keyword evidence="2" id="KW-1185">Reference proteome</keyword>
<organism evidence="1 2">
    <name type="scientific">Haloferax denitrificans ATCC 35960</name>
    <dbReference type="NCBI Taxonomy" id="662478"/>
    <lineage>
        <taxon>Archaea</taxon>
        <taxon>Methanobacteriati</taxon>
        <taxon>Methanobacteriota</taxon>
        <taxon>Stenosarchaea group</taxon>
        <taxon>Halobacteria</taxon>
        <taxon>Halobacteriales</taxon>
        <taxon>Haloferacaceae</taxon>
        <taxon>Haloferax</taxon>
    </lineage>
</organism>
<evidence type="ECO:0000313" key="1">
    <source>
        <dbReference type="EMBL" id="EMA07988.1"/>
    </source>
</evidence>
<dbReference type="AlphaFoldDB" id="M0JI08"/>
<dbReference type="EMBL" id="AOLP01000002">
    <property type="protein sequence ID" value="EMA07988.1"/>
    <property type="molecule type" value="Genomic_DNA"/>
</dbReference>
<sequence length="197" mass="21816">MRVIKLIDDAVLPDGRDGFTERELKELADEDGSVFDCELKTALTNLCSTSVPQTDGEGETNVLTRWFPPGPETYVISERLDDVVNGEFEETVVDDREALVDHIQDDDAPDSGDERAVADGGVTVRSVVSEALDVDPDGVVDHLRAGELGDQVDRINGAIDGIENHDEADRRDTYGRITFRHVAYRYYFTEAVAAYLH</sequence>
<gene>
    <name evidence="1" type="ORF">C438_02667</name>
</gene>
<name>M0JI08_9EURY</name>
<reference evidence="1 2" key="1">
    <citation type="journal article" date="2014" name="PLoS Genet.">
        <title>Phylogenetically driven sequencing of extremely halophilic archaea reveals strategies for static and dynamic osmo-response.</title>
        <authorList>
            <person name="Becker E.A."/>
            <person name="Seitzer P.M."/>
            <person name="Tritt A."/>
            <person name="Larsen D."/>
            <person name="Krusor M."/>
            <person name="Yao A.I."/>
            <person name="Wu D."/>
            <person name="Madern D."/>
            <person name="Eisen J.A."/>
            <person name="Darling A.E."/>
            <person name="Facciotti M.T."/>
        </authorList>
    </citation>
    <scope>NUCLEOTIDE SEQUENCE [LARGE SCALE GENOMIC DNA]</scope>
    <source>
        <strain evidence="1 2">ATCC 35960</strain>
    </source>
</reference>
<evidence type="ECO:0000313" key="2">
    <source>
        <dbReference type="Proteomes" id="UP000011553"/>
    </source>
</evidence>
<protein>
    <submittedName>
        <fullName evidence="1">Uncharacterized protein</fullName>
    </submittedName>
</protein>
<accession>M0JI08</accession>
<dbReference type="Proteomes" id="UP000011553">
    <property type="component" value="Unassembled WGS sequence"/>
</dbReference>
<proteinExistence type="predicted"/>